<dbReference type="Proteomes" id="UP001303160">
    <property type="component" value="Unassembled WGS sequence"/>
</dbReference>
<evidence type="ECO:0000256" key="1">
    <source>
        <dbReference type="SAM" id="MobiDB-lite"/>
    </source>
</evidence>
<feature type="compositionally biased region" description="Polar residues" evidence="1">
    <location>
        <begin position="13"/>
        <end position="31"/>
    </location>
</feature>
<evidence type="ECO:0000313" key="3">
    <source>
        <dbReference type="Proteomes" id="UP001303160"/>
    </source>
</evidence>
<proteinExistence type="predicted"/>
<comment type="caution">
    <text evidence="2">The sequence shown here is derived from an EMBL/GenBank/DDBJ whole genome shotgun (WGS) entry which is preliminary data.</text>
</comment>
<name>A0AAN7APH0_9PEZI</name>
<reference evidence="2" key="2">
    <citation type="submission" date="2023-05" db="EMBL/GenBank/DDBJ databases">
        <authorList>
            <consortium name="Lawrence Berkeley National Laboratory"/>
            <person name="Steindorff A."/>
            <person name="Hensen N."/>
            <person name="Bonometti L."/>
            <person name="Westerberg I."/>
            <person name="Brannstrom I.O."/>
            <person name="Guillou S."/>
            <person name="Cros-Aarteil S."/>
            <person name="Calhoun S."/>
            <person name="Haridas S."/>
            <person name="Kuo A."/>
            <person name="Mondo S."/>
            <person name="Pangilinan J."/>
            <person name="Riley R."/>
            <person name="Labutti K."/>
            <person name="Andreopoulos B."/>
            <person name="Lipzen A."/>
            <person name="Chen C."/>
            <person name="Yanf M."/>
            <person name="Daum C."/>
            <person name="Ng V."/>
            <person name="Clum A."/>
            <person name="Ohm R."/>
            <person name="Martin F."/>
            <person name="Silar P."/>
            <person name="Natvig D."/>
            <person name="Lalanne C."/>
            <person name="Gautier V."/>
            <person name="Ament-Velasquez S.L."/>
            <person name="Kruys A."/>
            <person name="Hutchinson M.I."/>
            <person name="Powell A.J."/>
            <person name="Barry K."/>
            <person name="Miller A.N."/>
            <person name="Grigoriev I.V."/>
            <person name="Debuchy R."/>
            <person name="Gladieux P."/>
            <person name="Thoren M.H."/>
            <person name="Johannesson H."/>
        </authorList>
    </citation>
    <scope>NUCLEOTIDE SEQUENCE</scope>
    <source>
        <strain evidence="2">CBS 315.58</strain>
    </source>
</reference>
<protein>
    <submittedName>
        <fullName evidence="2">Uncharacterized protein</fullName>
    </submittedName>
</protein>
<keyword evidence="3" id="KW-1185">Reference proteome</keyword>
<reference evidence="2" key="1">
    <citation type="journal article" date="2023" name="Mol. Phylogenet. Evol.">
        <title>Genome-scale phylogeny and comparative genomics of the fungal order Sordariales.</title>
        <authorList>
            <person name="Hensen N."/>
            <person name="Bonometti L."/>
            <person name="Westerberg I."/>
            <person name="Brannstrom I.O."/>
            <person name="Guillou S."/>
            <person name="Cros-Aarteil S."/>
            <person name="Calhoun S."/>
            <person name="Haridas S."/>
            <person name="Kuo A."/>
            <person name="Mondo S."/>
            <person name="Pangilinan J."/>
            <person name="Riley R."/>
            <person name="LaButti K."/>
            <person name="Andreopoulos B."/>
            <person name="Lipzen A."/>
            <person name="Chen C."/>
            <person name="Yan M."/>
            <person name="Daum C."/>
            <person name="Ng V."/>
            <person name="Clum A."/>
            <person name="Steindorff A."/>
            <person name="Ohm R.A."/>
            <person name="Martin F."/>
            <person name="Silar P."/>
            <person name="Natvig D.O."/>
            <person name="Lalanne C."/>
            <person name="Gautier V."/>
            <person name="Ament-Velasquez S.L."/>
            <person name="Kruys A."/>
            <person name="Hutchinson M.I."/>
            <person name="Powell A.J."/>
            <person name="Barry K."/>
            <person name="Miller A.N."/>
            <person name="Grigoriev I.V."/>
            <person name="Debuchy R."/>
            <person name="Gladieux P."/>
            <person name="Hiltunen Thoren M."/>
            <person name="Johannesson H."/>
        </authorList>
    </citation>
    <scope>NUCLEOTIDE SEQUENCE</scope>
    <source>
        <strain evidence="2">CBS 315.58</strain>
    </source>
</reference>
<evidence type="ECO:0000313" key="2">
    <source>
        <dbReference type="EMBL" id="KAK4196356.1"/>
    </source>
</evidence>
<dbReference type="EMBL" id="MU863987">
    <property type="protein sequence ID" value="KAK4196356.1"/>
    <property type="molecule type" value="Genomic_DNA"/>
</dbReference>
<accession>A0AAN7APH0</accession>
<dbReference type="AlphaFoldDB" id="A0AAN7APH0"/>
<feature type="region of interest" description="Disordered" evidence="1">
    <location>
        <begin position="1"/>
        <end position="37"/>
    </location>
</feature>
<organism evidence="2 3">
    <name type="scientific">Triangularia verruculosa</name>
    <dbReference type="NCBI Taxonomy" id="2587418"/>
    <lineage>
        <taxon>Eukaryota</taxon>
        <taxon>Fungi</taxon>
        <taxon>Dikarya</taxon>
        <taxon>Ascomycota</taxon>
        <taxon>Pezizomycotina</taxon>
        <taxon>Sordariomycetes</taxon>
        <taxon>Sordariomycetidae</taxon>
        <taxon>Sordariales</taxon>
        <taxon>Podosporaceae</taxon>
        <taxon>Triangularia</taxon>
    </lineage>
</organism>
<sequence length="86" mass="9864">MRTTRSLSKKLEQSLSISSEEAATLSKSSPPKTDDGHYIIVNGRKWRATDPITRKPEWWNDTAEGRKKRWEGALTKLRQLHSEPST</sequence>
<gene>
    <name evidence="2" type="ORF">QBC40DRAFT_309960</name>
</gene>